<dbReference type="AlphaFoldDB" id="X1IF41"/>
<comment type="caution">
    <text evidence="1">The sequence shown here is derived from an EMBL/GenBank/DDBJ whole genome shotgun (WGS) entry which is preliminary data.</text>
</comment>
<organism evidence="1">
    <name type="scientific">marine sediment metagenome</name>
    <dbReference type="NCBI Taxonomy" id="412755"/>
    <lineage>
        <taxon>unclassified sequences</taxon>
        <taxon>metagenomes</taxon>
        <taxon>ecological metagenomes</taxon>
    </lineage>
</organism>
<feature type="non-terminal residue" evidence="1">
    <location>
        <position position="1"/>
    </location>
</feature>
<name>X1IF41_9ZZZZ</name>
<protein>
    <submittedName>
        <fullName evidence="1">Uncharacterized protein</fullName>
    </submittedName>
</protein>
<proteinExistence type="predicted"/>
<evidence type="ECO:0000313" key="1">
    <source>
        <dbReference type="EMBL" id="GAH80332.1"/>
    </source>
</evidence>
<dbReference type="EMBL" id="BARU01038048">
    <property type="protein sequence ID" value="GAH80332.1"/>
    <property type="molecule type" value="Genomic_DNA"/>
</dbReference>
<gene>
    <name evidence="1" type="ORF">S03H2_59189</name>
</gene>
<reference evidence="1" key="1">
    <citation type="journal article" date="2014" name="Front. Microbiol.">
        <title>High frequency of phylogenetically diverse reductive dehalogenase-homologous genes in deep subseafloor sedimentary metagenomes.</title>
        <authorList>
            <person name="Kawai M."/>
            <person name="Futagami T."/>
            <person name="Toyoda A."/>
            <person name="Takaki Y."/>
            <person name="Nishi S."/>
            <person name="Hori S."/>
            <person name="Arai W."/>
            <person name="Tsubouchi T."/>
            <person name="Morono Y."/>
            <person name="Uchiyama I."/>
            <person name="Ito T."/>
            <person name="Fujiyama A."/>
            <person name="Inagaki F."/>
            <person name="Takami H."/>
        </authorList>
    </citation>
    <scope>NUCLEOTIDE SEQUENCE</scope>
    <source>
        <strain evidence="1">Expedition CK06-06</strain>
    </source>
</reference>
<sequence length="47" mass="5058">LSILALPVSRPVPLGGKDISIYSGIMAVPQLGHFIWRQGTPGEWDAL</sequence>
<accession>X1IF41</accession>